<evidence type="ECO:0000256" key="1">
    <source>
        <dbReference type="ARBA" id="ARBA00002197"/>
    </source>
</evidence>
<dbReference type="NCBIfam" id="NF000996">
    <property type="entry name" value="PRK00105.1"/>
    <property type="match status" value="1"/>
</dbReference>
<dbReference type="CDD" id="cd02439">
    <property type="entry name" value="DMB-PRT_CobT"/>
    <property type="match status" value="1"/>
</dbReference>
<evidence type="ECO:0000313" key="13">
    <source>
        <dbReference type="Proteomes" id="UP000182977"/>
    </source>
</evidence>
<dbReference type="GO" id="GO:0009236">
    <property type="term" value="P:cobalamin biosynthetic process"/>
    <property type="evidence" value="ECO:0007669"/>
    <property type="project" value="UniProtKB-UniRule"/>
</dbReference>
<keyword evidence="8 11" id="KW-0808">Transferase</keyword>
<evidence type="ECO:0000256" key="3">
    <source>
        <dbReference type="ARBA" id="ARBA00007110"/>
    </source>
</evidence>
<dbReference type="OrthoDB" id="9781491at2"/>
<dbReference type="SUPFAM" id="SSF52733">
    <property type="entry name" value="Nicotinate mononucleotide:5,6-dimethylbenzimidazole phosphoribosyltransferase (CobT)"/>
    <property type="match status" value="1"/>
</dbReference>
<dbReference type="InterPro" id="IPR003200">
    <property type="entry name" value="Nict_dMeBzImd_PRibTrfase"/>
</dbReference>
<evidence type="ECO:0000256" key="2">
    <source>
        <dbReference type="ARBA" id="ARBA00005049"/>
    </source>
</evidence>
<evidence type="ECO:0000256" key="9">
    <source>
        <dbReference type="ARBA" id="ARBA00030686"/>
    </source>
</evidence>
<dbReference type="InterPro" id="IPR036087">
    <property type="entry name" value="Nict_dMeBzImd_PRibTrfase_sf"/>
</dbReference>
<dbReference type="Gene3D" id="3.40.50.10210">
    <property type="match status" value="1"/>
</dbReference>
<dbReference type="FunFam" id="3.40.50.10210:FF:000001">
    <property type="entry name" value="Nicotinate-nucleotide--dimethylbenzimidazole phosphoribosyltransferase"/>
    <property type="match status" value="1"/>
</dbReference>
<evidence type="ECO:0000256" key="4">
    <source>
        <dbReference type="ARBA" id="ARBA00011991"/>
    </source>
</evidence>
<keyword evidence="7 11" id="KW-0328">Glycosyltransferase</keyword>
<evidence type="ECO:0000256" key="5">
    <source>
        <dbReference type="ARBA" id="ARBA00015486"/>
    </source>
</evidence>
<evidence type="ECO:0000256" key="8">
    <source>
        <dbReference type="ARBA" id="ARBA00022679"/>
    </source>
</evidence>
<dbReference type="HAMAP" id="MF_00230">
    <property type="entry name" value="CobT"/>
    <property type="match status" value="1"/>
</dbReference>
<dbReference type="Gene3D" id="1.10.1610.10">
    <property type="match status" value="1"/>
</dbReference>
<sequence length="381" mass="38015">MTPTVEELVEQVRPVDRTAYAQARERHAGLAKPPGSLGRLEDLGARLAAIAHRCPPPVPSSPALVVAAADHGVHAQGVSDWPQEVTAAMVATVVSGGAAVNAIARTVGAQVVVVDVGTLRLGPVPDGVRDERVRSATRDLAVEPAMTLDECRTAIRAGARVAAELIDGGTDLLVTGEVGIGNTTASAALFAAFTGADPADVTGKGANLDDGRTAHKVDVVRTALARHAAAGRSGPLETLASLGGLEHAALVGVMLAGAAARIPVVVDGVVTGAAALAAVALAPEVAGYLVAGHTSAEPGGRRLPDRLGEPALLDLSLRLGEGTGALLAVPLVQAAARVLTDMATLADVTRAPSTLPGPGAVDAAIAAPAPLRGGEACRGRS</sequence>
<keyword evidence="6 11" id="KW-0169">Cobalamin biosynthesis</keyword>
<comment type="function">
    <text evidence="1 11">Catalyzes the synthesis of alpha-ribazole-5'-phosphate from nicotinate mononucleotide (NAMN) and 5,6-dimethylbenzimidazole (DMB).</text>
</comment>
<dbReference type="STRING" id="419479.SAMN04488563_1041"/>
<protein>
    <recommendedName>
        <fullName evidence="5 11">Nicotinate-nucleotide--dimethylbenzimidazole phosphoribosyltransferase</fullName>
        <shortName evidence="11">NN:DBI PRT</shortName>
        <ecNumber evidence="4 11">2.4.2.21</ecNumber>
    </recommendedName>
    <alternativeName>
        <fullName evidence="9 11">N(1)-alpha-phosphoribosyltransferase</fullName>
    </alternativeName>
</protein>
<evidence type="ECO:0000256" key="10">
    <source>
        <dbReference type="ARBA" id="ARBA00047340"/>
    </source>
</evidence>
<dbReference type="AlphaFoldDB" id="A0A1H2HH26"/>
<dbReference type="RefSeq" id="WP_063932494.1">
    <property type="nucleotide sequence ID" value="NZ_KQ061220.1"/>
</dbReference>
<dbReference type="EMBL" id="LT629791">
    <property type="protein sequence ID" value="SDU31187.1"/>
    <property type="molecule type" value="Genomic_DNA"/>
</dbReference>
<dbReference type="EC" id="2.4.2.21" evidence="4 11"/>
<dbReference type="GO" id="GO:0008939">
    <property type="term" value="F:nicotinate-nucleotide-dimethylbenzimidazole phosphoribosyltransferase activity"/>
    <property type="evidence" value="ECO:0007669"/>
    <property type="project" value="UniProtKB-UniRule"/>
</dbReference>
<name>A0A1H2HH26_9ACTN</name>
<evidence type="ECO:0000256" key="7">
    <source>
        <dbReference type="ARBA" id="ARBA00022676"/>
    </source>
</evidence>
<dbReference type="Proteomes" id="UP000182977">
    <property type="component" value="Chromosome I"/>
</dbReference>
<dbReference type="InterPro" id="IPR023195">
    <property type="entry name" value="Nict_dMeBzImd_PRibTrfase_N"/>
</dbReference>
<dbReference type="UniPathway" id="UPA00061">
    <property type="reaction ID" value="UER00516"/>
</dbReference>
<dbReference type="PANTHER" id="PTHR43463:SF1">
    <property type="entry name" value="NICOTINATE-NUCLEOTIDE--DIMETHYLBENZIMIDAZOLE PHOSPHORIBOSYLTRANSFERASE"/>
    <property type="match status" value="1"/>
</dbReference>
<organism evidence="12 13">
    <name type="scientific">Jiangella alkaliphila</name>
    <dbReference type="NCBI Taxonomy" id="419479"/>
    <lineage>
        <taxon>Bacteria</taxon>
        <taxon>Bacillati</taxon>
        <taxon>Actinomycetota</taxon>
        <taxon>Actinomycetes</taxon>
        <taxon>Jiangellales</taxon>
        <taxon>Jiangellaceae</taxon>
        <taxon>Jiangella</taxon>
    </lineage>
</organism>
<dbReference type="Pfam" id="PF02277">
    <property type="entry name" value="DBI_PRT"/>
    <property type="match status" value="1"/>
</dbReference>
<feature type="active site" description="Proton acceptor" evidence="11">
    <location>
        <position position="321"/>
    </location>
</feature>
<evidence type="ECO:0000256" key="11">
    <source>
        <dbReference type="HAMAP-Rule" id="MF_00230"/>
    </source>
</evidence>
<dbReference type="InterPro" id="IPR017846">
    <property type="entry name" value="Nict_dMeBzImd_PRibTrfase_bact"/>
</dbReference>
<comment type="pathway">
    <text evidence="2 11">Nucleoside biosynthesis; alpha-ribazole biosynthesis; alpha-ribazole from 5,6-dimethylbenzimidazole: step 1/2.</text>
</comment>
<proteinExistence type="inferred from homology"/>
<keyword evidence="13" id="KW-1185">Reference proteome</keyword>
<evidence type="ECO:0000313" key="12">
    <source>
        <dbReference type="EMBL" id="SDU31187.1"/>
    </source>
</evidence>
<accession>A0A1H2HH26</accession>
<comment type="catalytic activity">
    <reaction evidence="10 11">
        <text>5,6-dimethylbenzimidazole + nicotinate beta-D-ribonucleotide = alpha-ribazole 5'-phosphate + nicotinate + H(+)</text>
        <dbReference type="Rhea" id="RHEA:11196"/>
        <dbReference type="ChEBI" id="CHEBI:15378"/>
        <dbReference type="ChEBI" id="CHEBI:15890"/>
        <dbReference type="ChEBI" id="CHEBI:32544"/>
        <dbReference type="ChEBI" id="CHEBI:57502"/>
        <dbReference type="ChEBI" id="CHEBI:57918"/>
        <dbReference type="EC" id="2.4.2.21"/>
    </reaction>
</comment>
<dbReference type="NCBIfam" id="TIGR03160">
    <property type="entry name" value="cobT_DBIPRT"/>
    <property type="match status" value="1"/>
</dbReference>
<evidence type="ECO:0000256" key="6">
    <source>
        <dbReference type="ARBA" id="ARBA00022573"/>
    </source>
</evidence>
<gene>
    <name evidence="11" type="primary">cobT</name>
    <name evidence="12" type="ORF">SAMN04488563_1041</name>
</gene>
<comment type="similarity">
    <text evidence="3 11">Belongs to the CobT family.</text>
</comment>
<dbReference type="PANTHER" id="PTHR43463">
    <property type="entry name" value="NICOTINATE-NUCLEOTIDE--DIMETHYLBENZIMIDAZOLE PHOSPHORIBOSYLTRANSFERASE"/>
    <property type="match status" value="1"/>
</dbReference>
<reference evidence="13" key="1">
    <citation type="submission" date="2016-10" db="EMBL/GenBank/DDBJ databases">
        <authorList>
            <person name="Varghese N."/>
            <person name="Submissions S."/>
        </authorList>
    </citation>
    <scope>NUCLEOTIDE SEQUENCE [LARGE SCALE GENOMIC DNA]</scope>
    <source>
        <strain evidence="13">DSM 45079</strain>
    </source>
</reference>